<dbReference type="InterPro" id="IPR013103">
    <property type="entry name" value="RVT_2"/>
</dbReference>
<gene>
    <name evidence="2" type="ORF">O181_046306</name>
</gene>
<proteinExistence type="predicted"/>
<reference evidence="2" key="1">
    <citation type="submission" date="2021-03" db="EMBL/GenBank/DDBJ databases">
        <title>Draft genome sequence of rust myrtle Austropuccinia psidii MF-1, a brazilian biotype.</title>
        <authorList>
            <person name="Quecine M.C."/>
            <person name="Pachon D.M.R."/>
            <person name="Bonatelli M.L."/>
            <person name="Correr F.H."/>
            <person name="Franceschini L.M."/>
            <person name="Leite T.F."/>
            <person name="Margarido G.R.A."/>
            <person name="Almeida C.A."/>
            <person name="Ferrarezi J.A."/>
            <person name="Labate C.A."/>
        </authorList>
    </citation>
    <scope>NUCLEOTIDE SEQUENCE</scope>
    <source>
        <strain evidence="2">MF-1</strain>
    </source>
</reference>
<sequence length="130" mass="14517">MESVGENIQPFKEQIDKELSIKDIALVDLFLEVNIQKLEDFITLDQQHFVDSLLDLYTMRNCKTVSTPLVPNKYLLPATDDKIKTFKGMGINFISAIGSINSLITTACSDLSHAVSSLSKYLEKCQGESI</sequence>
<dbReference type="Proteomes" id="UP000765509">
    <property type="component" value="Unassembled WGS sequence"/>
</dbReference>
<dbReference type="EMBL" id="AVOT02019184">
    <property type="protein sequence ID" value="MBW0506591.1"/>
    <property type="molecule type" value="Genomic_DNA"/>
</dbReference>
<organism evidence="2 3">
    <name type="scientific">Austropuccinia psidii MF-1</name>
    <dbReference type="NCBI Taxonomy" id="1389203"/>
    <lineage>
        <taxon>Eukaryota</taxon>
        <taxon>Fungi</taxon>
        <taxon>Dikarya</taxon>
        <taxon>Basidiomycota</taxon>
        <taxon>Pucciniomycotina</taxon>
        <taxon>Pucciniomycetes</taxon>
        <taxon>Pucciniales</taxon>
        <taxon>Sphaerophragmiaceae</taxon>
        <taxon>Austropuccinia</taxon>
    </lineage>
</organism>
<dbReference type="AlphaFoldDB" id="A0A9Q3HII4"/>
<dbReference type="Pfam" id="PF07727">
    <property type="entry name" value="RVT_2"/>
    <property type="match status" value="1"/>
</dbReference>
<evidence type="ECO:0000313" key="2">
    <source>
        <dbReference type="EMBL" id="MBW0506591.1"/>
    </source>
</evidence>
<feature type="domain" description="Reverse transcriptase Ty1/copia-type" evidence="1">
    <location>
        <begin position="7"/>
        <end position="70"/>
    </location>
</feature>
<evidence type="ECO:0000313" key="3">
    <source>
        <dbReference type="Proteomes" id="UP000765509"/>
    </source>
</evidence>
<accession>A0A9Q3HII4</accession>
<name>A0A9Q3HII4_9BASI</name>
<keyword evidence="3" id="KW-1185">Reference proteome</keyword>
<evidence type="ECO:0000259" key="1">
    <source>
        <dbReference type="Pfam" id="PF07727"/>
    </source>
</evidence>
<comment type="caution">
    <text evidence="2">The sequence shown here is derived from an EMBL/GenBank/DDBJ whole genome shotgun (WGS) entry which is preliminary data.</text>
</comment>
<protein>
    <recommendedName>
        <fullName evidence="1">Reverse transcriptase Ty1/copia-type domain-containing protein</fullName>
    </recommendedName>
</protein>